<keyword evidence="6 12" id="KW-0812">Transmembrane</keyword>
<dbReference type="Pfam" id="PF17039">
    <property type="entry name" value="Glyco_tran_10_N"/>
    <property type="match status" value="1"/>
</dbReference>
<evidence type="ECO:0000313" key="16">
    <source>
        <dbReference type="Proteomes" id="UP001347796"/>
    </source>
</evidence>
<keyword evidence="10" id="KW-0472">Membrane</keyword>
<comment type="caution">
    <text evidence="15">The sequence shown here is derived from an EMBL/GenBank/DDBJ whole genome shotgun (WGS) entry which is preliminary data.</text>
</comment>
<comment type="similarity">
    <text evidence="3 12">Belongs to the glycosyltransferase 10 family.</text>
</comment>
<comment type="subcellular location">
    <subcellularLocation>
        <location evidence="1">Golgi apparatus membrane</location>
        <topology evidence="1">Single-pass type II membrane protein</topology>
    </subcellularLocation>
    <subcellularLocation>
        <location evidence="12">Golgi apparatus</location>
        <location evidence="12">Golgi stack membrane</location>
        <topology evidence="12">Single-pass type II membrane protein</topology>
    </subcellularLocation>
</comment>
<organism evidence="15 16">
    <name type="scientific">Patella caerulea</name>
    <name type="common">Rayed Mediterranean limpet</name>
    <dbReference type="NCBI Taxonomy" id="87958"/>
    <lineage>
        <taxon>Eukaryota</taxon>
        <taxon>Metazoa</taxon>
        <taxon>Spiralia</taxon>
        <taxon>Lophotrochozoa</taxon>
        <taxon>Mollusca</taxon>
        <taxon>Gastropoda</taxon>
        <taxon>Patellogastropoda</taxon>
        <taxon>Patelloidea</taxon>
        <taxon>Patellidae</taxon>
        <taxon>Patella</taxon>
    </lineage>
</organism>
<dbReference type="GO" id="GO:0008417">
    <property type="term" value="F:fucosyltransferase activity"/>
    <property type="evidence" value="ECO:0007669"/>
    <property type="project" value="InterPro"/>
</dbReference>
<keyword evidence="9 12" id="KW-0333">Golgi apparatus</keyword>
<evidence type="ECO:0000256" key="7">
    <source>
        <dbReference type="ARBA" id="ARBA00022968"/>
    </source>
</evidence>
<keyword evidence="7" id="KW-0735">Signal-anchor</keyword>
<dbReference type="EMBL" id="JAZGQO010000011">
    <property type="protein sequence ID" value="KAK6174022.1"/>
    <property type="molecule type" value="Genomic_DNA"/>
</dbReference>
<protein>
    <recommendedName>
        <fullName evidence="12">Fucosyltransferase</fullName>
        <ecNumber evidence="12">2.4.1.-</ecNumber>
    </recommendedName>
</protein>
<dbReference type="InterPro" id="IPR055270">
    <property type="entry name" value="Glyco_tran_10_C"/>
</dbReference>
<evidence type="ECO:0000256" key="4">
    <source>
        <dbReference type="ARBA" id="ARBA00022676"/>
    </source>
</evidence>
<dbReference type="PANTHER" id="PTHR48438:SF1">
    <property type="entry name" value="ALPHA-(1,3)-FUCOSYLTRANSFERASE C-RELATED"/>
    <property type="match status" value="1"/>
</dbReference>
<evidence type="ECO:0000259" key="14">
    <source>
        <dbReference type="Pfam" id="PF17039"/>
    </source>
</evidence>
<keyword evidence="11" id="KW-0325">Glycoprotein</keyword>
<evidence type="ECO:0000256" key="10">
    <source>
        <dbReference type="ARBA" id="ARBA00023136"/>
    </source>
</evidence>
<evidence type="ECO:0000256" key="3">
    <source>
        <dbReference type="ARBA" id="ARBA00008919"/>
    </source>
</evidence>
<evidence type="ECO:0000259" key="13">
    <source>
        <dbReference type="Pfam" id="PF00852"/>
    </source>
</evidence>
<evidence type="ECO:0000256" key="9">
    <source>
        <dbReference type="ARBA" id="ARBA00023034"/>
    </source>
</evidence>
<proteinExistence type="inferred from homology"/>
<evidence type="ECO:0000256" key="6">
    <source>
        <dbReference type="ARBA" id="ARBA00022692"/>
    </source>
</evidence>
<dbReference type="InterPro" id="IPR038577">
    <property type="entry name" value="GT10-like_C_sf"/>
</dbReference>
<dbReference type="InterPro" id="IPR031481">
    <property type="entry name" value="Glyco_tran_10_N"/>
</dbReference>
<evidence type="ECO:0000256" key="1">
    <source>
        <dbReference type="ARBA" id="ARBA00004323"/>
    </source>
</evidence>
<feature type="domain" description="Fucosyltransferase C-terminal" evidence="13">
    <location>
        <begin position="205"/>
        <end position="392"/>
    </location>
</feature>
<gene>
    <name evidence="15" type="ORF">SNE40_017374</name>
</gene>
<dbReference type="AlphaFoldDB" id="A0AAN8JB08"/>
<dbReference type="PANTHER" id="PTHR48438">
    <property type="entry name" value="ALPHA-(1,3)-FUCOSYLTRANSFERASE C-RELATED"/>
    <property type="match status" value="1"/>
</dbReference>
<dbReference type="SUPFAM" id="SSF53756">
    <property type="entry name" value="UDP-Glycosyltransferase/glycogen phosphorylase"/>
    <property type="match status" value="1"/>
</dbReference>
<comment type="pathway">
    <text evidence="2">Protein modification; protein glycosylation.</text>
</comment>
<evidence type="ECO:0000256" key="11">
    <source>
        <dbReference type="ARBA" id="ARBA00023180"/>
    </source>
</evidence>
<name>A0AAN8JB08_PATCE</name>
<dbReference type="Gene3D" id="3.40.50.11660">
    <property type="entry name" value="Glycosyl transferase family 10, C-terminal domain"/>
    <property type="match status" value="1"/>
</dbReference>
<evidence type="ECO:0000313" key="15">
    <source>
        <dbReference type="EMBL" id="KAK6174022.1"/>
    </source>
</evidence>
<dbReference type="FunFam" id="3.40.50.11660:FF:000004">
    <property type="entry name" value="Glycoprotein 3-alpha-L-fucosyltransferase A"/>
    <property type="match status" value="1"/>
</dbReference>
<keyword evidence="4 12" id="KW-0328">Glycosyltransferase</keyword>
<dbReference type="EC" id="2.4.1.-" evidence="12"/>
<keyword evidence="16" id="KW-1185">Reference proteome</keyword>
<dbReference type="GO" id="GO:0000139">
    <property type="term" value="C:Golgi membrane"/>
    <property type="evidence" value="ECO:0007669"/>
    <property type="project" value="UniProtKB-SubCell"/>
</dbReference>
<keyword evidence="5 12" id="KW-0808">Transferase</keyword>
<keyword evidence="8" id="KW-1133">Transmembrane helix</keyword>
<reference evidence="15 16" key="1">
    <citation type="submission" date="2024-01" db="EMBL/GenBank/DDBJ databases">
        <title>The genome of the rayed Mediterranean limpet Patella caerulea (Linnaeus, 1758).</title>
        <authorList>
            <person name="Anh-Thu Weber A."/>
            <person name="Halstead-Nussloch G."/>
        </authorList>
    </citation>
    <scope>NUCLEOTIDE SEQUENCE [LARGE SCALE GENOMIC DNA]</scope>
    <source>
        <strain evidence="15">AATW-2023a</strain>
        <tissue evidence="15">Whole specimen</tissue>
    </source>
</reference>
<accession>A0AAN8JB08</accession>
<feature type="domain" description="Fucosyltransferase N-terminal" evidence="14">
    <location>
        <begin position="106"/>
        <end position="187"/>
    </location>
</feature>
<evidence type="ECO:0000256" key="8">
    <source>
        <dbReference type="ARBA" id="ARBA00022989"/>
    </source>
</evidence>
<dbReference type="Pfam" id="PF00852">
    <property type="entry name" value="Glyco_transf_10"/>
    <property type="match status" value="1"/>
</dbReference>
<dbReference type="InterPro" id="IPR001503">
    <property type="entry name" value="Glyco_trans_10"/>
</dbReference>
<sequence length="405" mass="47724">MWLKQGLSKSNLKRAILSLIIGALLVHLAVFVHFDWFRFEFRTLPKDGDHNNNKTLTYVQNLEPTFKPILEVTKNVSQIKKQEQIKIHWFNKPVYIPLNKLKTWLSQCSSPCTYTKDKTSDIVIFDGDTLPRDPPFKKSNPNQIWVFYQMESPPITGSKSWRREMWRNQFNRTMSYRLESDVFIPYGSFTKRLKPLKKNMTAILKQKTKLAVIFSSHCGIPSKREIFINLLRKYIPVDFYGRCGNLTCKKSTETNKSCFKTAEKTYKFYFAFENTFCKDYASEKFYRPESQDLVTVVRGGADYSKLSPEKNYIDTKDFNSVKELASYLKYLDKNETAYTEILERKWKYEVNHPEYGFSEMAEIAQKQWICDLCSRAISWMKESKIYGNIASWYEKDICHAPTDLH</sequence>
<evidence type="ECO:0000256" key="12">
    <source>
        <dbReference type="RuleBase" id="RU003832"/>
    </source>
</evidence>
<dbReference type="GO" id="GO:0032580">
    <property type="term" value="C:Golgi cisterna membrane"/>
    <property type="evidence" value="ECO:0007669"/>
    <property type="project" value="UniProtKB-SubCell"/>
</dbReference>
<evidence type="ECO:0000256" key="2">
    <source>
        <dbReference type="ARBA" id="ARBA00004922"/>
    </source>
</evidence>
<dbReference type="Proteomes" id="UP001347796">
    <property type="component" value="Unassembled WGS sequence"/>
</dbReference>
<evidence type="ECO:0000256" key="5">
    <source>
        <dbReference type="ARBA" id="ARBA00022679"/>
    </source>
</evidence>